<dbReference type="Gene3D" id="1.20.120.1630">
    <property type="match status" value="1"/>
</dbReference>
<proteinExistence type="predicted"/>
<name>A0A4U9XPM7_9STRE</name>
<reference evidence="6 7" key="1">
    <citation type="submission" date="2019-05" db="EMBL/GenBank/DDBJ databases">
        <authorList>
            <consortium name="Pathogen Informatics"/>
        </authorList>
    </citation>
    <scope>NUCLEOTIDE SEQUENCE [LARGE SCALE GENOMIC DNA]</scope>
    <source>
        <strain evidence="6 7">NCTC5385</strain>
    </source>
</reference>
<organism evidence="6 7">
    <name type="scientific">Streptococcus pseudoporcinus</name>
    <dbReference type="NCBI Taxonomy" id="361101"/>
    <lineage>
        <taxon>Bacteria</taxon>
        <taxon>Bacillati</taxon>
        <taxon>Bacillota</taxon>
        <taxon>Bacilli</taxon>
        <taxon>Lactobacillales</taxon>
        <taxon>Streptococcaceae</taxon>
        <taxon>Streptococcus</taxon>
    </lineage>
</organism>
<keyword evidence="2 5" id="KW-0812">Transmembrane</keyword>
<dbReference type="PANTHER" id="PTHR43847:SF1">
    <property type="entry name" value="BLL3993 PROTEIN"/>
    <property type="match status" value="1"/>
</dbReference>
<accession>A0A4U9XPM7</accession>
<dbReference type="RefSeq" id="WP_138068129.1">
    <property type="nucleotide sequence ID" value="NZ_LR594035.1"/>
</dbReference>
<keyword evidence="4 5" id="KW-0472">Membrane</keyword>
<evidence type="ECO:0000256" key="2">
    <source>
        <dbReference type="ARBA" id="ARBA00022692"/>
    </source>
</evidence>
<dbReference type="Proteomes" id="UP000304914">
    <property type="component" value="Chromosome"/>
</dbReference>
<dbReference type="STRING" id="873448.STRPO_1001"/>
<feature type="transmembrane region" description="Helical" evidence="5">
    <location>
        <begin position="38"/>
        <end position="56"/>
    </location>
</feature>
<feature type="transmembrane region" description="Helical" evidence="5">
    <location>
        <begin position="128"/>
        <end position="150"/>
    </location>
</feature>
<protein>
    <submittedName>
        <fullName evidence="6">Isoprenylcysteine carboxyl methyltransferase (ICMT) family protein</fullName>
    </submittedName>
</protein>
<dbReference type="InterPro" id="IPR007269">
    <property type="entry name" value="ICMT_MeTrfase"/>
</dbReference>
<feature type="transmembrane region" description="Helical" evidence="5">
    <location>
        <begin position="68"/>
        <end position="86"/>
    </location>
</feature>
<dbReference type="EMBL" id="LR594035">
    <property type="protein sequence ID" value="VTS15640.1"/>
    <property type="molecule type" value="Genomic_DNA"/>
</dbReference>
<dbReference type="InterPro" id="IPR052527">
    <property type="entry name" value="Metal_cation-efflux_comp"/>
</dbReference>
<dbReference type="AlphaFoldDB" id="A0A4U9XPM7"/>
<keyword evidence="3 5" id="KW-1133">Transmembrane helix</keyword>
<dbReference type="GO" id="GO:0004671">
    <property type="term" value="F:protein C-terminal S-isoprenylcysteine carboxyl O-methyltransferase activity"/>
    <property type="evidence" value="ECO:0007669"/>
    <property type="project" value="InterPro"/>
</dbReference>
<sequence>MILMFMLAMFIIRLVFLKLSIANEKTIRANGGREFGKLNSQFLTLLHIMIYAFASLEAYLRKTEFDGWSLLGLSLMVFSLVVLYKVTQLHEGIWTVKLMITQDHQYVDHWLFRYVKHPNYYLNICPELIGIVLLCHAKITAAILFPFYLLSLSIRIHEENRLIREVIIPNGKVER</sequence>
<evidence type="ECO:0000256" key="5">
    <source>
        <dbReference type="SAM" id="Phobius"/>
    </source>
</evidence>
<evidence type="ECO:0000313" key="6">
    <source>
        <dbReference type="EMBL" id="VTS15640.1"/>
    </source>
</evidence>
<evidence type="ECO:0000313" key="7">
    <source>
        <dbReference type="Proteomes" id="UP000304914"/>
    </source>
</evidence>
<evidence type="ECO:0000256" key="3">
    <source>
        <dbReference type="ARBA" id="ARBA00022989"/>
    </source>
</evidence>
<dbReference type="GO" id="GO:0032259">
    <property type="term" value="P:methylation"/>
    <property type="evidence" value="ECO:0007669"/>
    <property type="project" value="UniProtKB-KW"/>
</dbReference>
<gene>
    <name evidence="6" type="ORF">NCTC5385_00531</name>
</gene>
<keyword evidence="6" id="KW-0808">Transferase</keyword>
<dbReference type="Pfam" id="PF04140">
    <property type="entry name" value="ICMT"/>
    <property type="match status" value="1"/>
</dbReference>
<dbReference type="PANTHER" id="PTHR43847">
    <property type="entry name" value="BLL3993 PROTEIN"/>
    <property type="match status" value="1"/>
</dbReference>
<evidence type="ECO:0000256" key="1">
    <source>
        <dbReference type="ARBA" id="ARBA00004141"/>
    </source>
</evidence>
<keyword evidence="6" id="KW-0489">Methyltransferase</keyword>
<dbReference type="GO" id="GO:0016020">
    <property type="term" value="C:membrane"/>
    <property type="evidence" value="ECO:0007669"/>
    <property type="project" value="UniProtKB-SubCell"/>
</dbReference>
<evidence type="ECO:0000256" key="4">
    <source>
        <dbReference type="ARBA" id="ARBA00023136"/>
    </source>
</evidence>
<comment type="subcellular location">
    <subcellularLocation>
        <location evidence="1">Membrane</location>
        <topology evidence="1">Multi-pass membrane protein</topology>
    </subcellularLocation>
</comment>